<proteinExistence type="inferred from homology"/>
<dbReference type="EMBL" id="CP104013">
    <property type="protein sequence ID" value="UYP47592.1"/>
    <property type="molecule type" value="Genomic_DNA"/>
</dbReference>
<dbReference type="InterPro" id="IPR027417">
    <property type="entry name" value="P-loop_NTPase"/>
</dbReference>
<keyword evidence="2" id="KW-0547">Nucleotide-binding</keyword>
<feature type="domain" description="AAA+ ATPase" evidence="4">
    <location>
        <begin position="29"/>
        <end position="208"/>
    </location>
</feature>
<dbReference type="Proteomes" id="UP001208689">
    <property type="component" value="Chromosome"/>
</dbReference>
<sequence length="340" mass="38669">MKYYNFPFTAICGQEQMKKALILNIIDPKIGGVLLTGQQGTGKSTAVRSMIDILPEIEVHKGCQFQCNLTDDPSDNWCDFCRDQNPQKLRKPINLVNLPLGATEEMVIGSLDIEKIIREGKRAIQPGLLAKANRGILYVDEINLLPDHLVDILLDVSASRINIIEREGVSLEHPSAFILVGSMNPEEGELRPQISDRLGLEVQIKAPTDPQLRAEISIRVLEFEDQPEKFIQKYSIPQEKLKQQIQSAKKKIAEVIIPEELYAQVAILILKLGLYSQRADITFIRCARAHAAFKQRTEISKEDLWEASNLVFNHRVKRFDESISPEILETYFNEIFNDYK</sequence>
<dbReference type="InterPro" id="IPR000523">
    <property type="entry name" value="Mg_chelatse_chII-like_cat_dom"/>
</dbReference>
<organism evidence="5 6">
    <name type="scientific">Candidatus Lokiarchaeum ossiferum</name>
    <dbReference type="NCBI Taxonomy" id="2951803"/>
    <lineage>
        <taxon>Archaea</taxon>
        <taxon>Promethearchaeati</taxon>
        <taxon>Promethearchaeota</taxon>
        <taxon>Promethearchaeia</taxon>
        <taxon>Promethearchaeales</taxon>
        <taxon>Promethearchaeaceae</taxon>
        <taxon>Candidatus Lokiarchaeum</taxon>
    </lineage>
</organism>
<dbReference type="PANTHER" id="PTHR32039:SF9">
    <property type="entry name" value="MAGNESIUM-CHELATASE SUBUNIT CHLI-2, CHLOROPLASTIC"/>
    <property type="match status" value="1"/>
</dbReference>
<evidence type="ECO:0000313" key="5">
    <source>
        <dbReference type="EMBL" id="UYP47592.1"/>
    </source>
</evidence>
<dbReference type="SUPFAM" id="SSF52540">
    <property type="entry name" value="P-loop containing nucleoside triphosphate hydrolases"/>
    <property type="match status" value="1"/>
</dbReference>
<dbReference type="Pfam" id="PF01078">
    <property type="entry name" value="Mg_chelatase"/>
    <property type="match status" value="1"/>
</dbReference>
<accession>A0ABY6HXK8</accession>
<dbReference type="Gene3D" id="3.40.50.300">
    <property type="entry name" value="P-loop containing nucleotide triphosphate hydrolases"/>
    <property type="match status" value="1"/>
</dbReference>
<dbReference type="InterPro" id="IPR003593">
    <property type="entry name" value="AAA+_ATPase"/>
</dbReference>
<gene>
    <name evidence="5" type="ORF">NEF87_003877</name>
</gene>
<name>A0ABY6HXK8_9ARCH</name>
<protein>
    <recommendedName>
        <fullName evidence="4">AAA+ ATPase domain-containing protein</fullName>
    </recommendedName>
</protein>
<dbReference type="PANTHER" id="PTHR32039">
    <property type="entry name" value="MAGNESIUM-CHELATASE SUBUNIT CHLI"/>
    <property type="match status" value="1"/>
</dbReference>
<evidence type="ECO:0000313" key="6">
    <source>
        <dbReference type="Proteomes" id="UP001208689"/>
    </source>
</evidence>
<keyword evidence="6" id="KW-1185">Reference proteome</keyword>
<dbReference type="SMART" id="SM00382">
    <property type="entry name" value="AAA"/>
    <property type="match status" value="1"/>
</dbReference>
<comment type="similarity">
    <text evidence="1">Belongs to the Mg-chelatase subunits D/I family.</text>
</comment>
<keyword evidence="3" id="KW-0067">ATP-binding</keyword>
<evidence type="ECO:0000256" key="1">
    <source>
        <dbReference type="ARBA" id="ARBA00005799"/>
    </source>
</evidence>
<reference evidence="5" key="1">
    <citation type="submission" date="2022-09" db="EMBL/GenBank/DDBJ databases">
        <title>Actin cytoskeleton and complex cell architecture in an #Asgard archaeon.</title>
        <authorList>
            <person name="Ponce Toledo R.I."/>
            <person name="Schleper C."/>
            <person name="Rodrigues Oliveira T."/>
            <person name="Wollweber F."/>
            <person name="Xu J."/>
            <person name="Rittmann S."/>
            <person name="Klingl A."/>
            <person name="Pilhofer M."/>
        </authorList>
    </citation>
    <scope>NUCLEOTIDE SEQUENCE</scope>
    <source>
        <strain evidence="5">B-35</strain>
    </source>
</reference>
<evidence type="ECO:0000259" key="4">
    <source>
        <dbReference type="SMART" id="SM00382"/>
    </source>
</evidence>
<dbReference type="Pfam" id="PF17863">
    <property type="entry name" value="AAA_lid_2"/>
    <property type="match status" value="1"/>
</dbReference>
<dbReference type="InterPro" id="IPR045006">
    <property type="entry name" value="CHLI-like"/>
</dbReference>
<dbReference type="CDD" id="cd00009">
    <property type="entry name" value="AAA"/>
    <property type="match status" value="1"/>
</dbReference>
<dbReference type="InterPro" id="IPR041628">
    <property type="entry name" value="ChlI/MoxR_AAA_lid"/>
</dbReference>
<evidence type="ECO:0000256" key="2">
    <source>
        <dbReference type="ARBA" id="ARBA00022741"/>
    </source>
</evidence>
<evidence type="ECO:0000256" key="3">
    <source>
        <dbReference type="ARBA" id="ARBA00022840"/>
    </source>
</evidence>
<dbReference type="Gene3D" id="1.10.8.80">
    <property type="entry name" value="Magnesium chelatase subunit I, C-Terminal domain"/>
    <property type="match status" value="1"/>
</dbReference>